<name>A0A090IXZ0_9BACI</name>
<evidence type="ECO:0000313" key="6">
    <source>
        <dbReference type="EMBL" id="KIO74311.1"/>
    </source>
</evidence>
<dbReference type="EMBL" id="JXLU01000004">
    <property type="protein sequence ID" value="KIO74311.1"/>
    <property type="molecule type" value="Genomic_DNA"/>
</dbReference>
<dbReference type="Pfam" id="PF01476">
    <property type="entry name" value="LysM"/>
    <property type="match status" value="2"/>
</dbReference>
<dbReference type="SUPFAM" id="SSF50685">
    <property type="entry name" value="Barwin-like endoglucanases"/>
    <property type="match status" value="1"/>
</dbReference>
<dbReference type="InterPro" id="IPR036779">
    <property type="entry name" value="LysM_dom_sf"/>
</dbReference>
<dbReference type="Gene3D" id="2.40.40.10">
    <property type="entry name" value="RlpA-like domain"/>
    <property type="match status" value="1"/>
</dbReference>
<keyword evidence="1 3" id="KW-0732">Signal</keyword>
<accession>A0A090IXZ0</accession>
<dbReference type="PROSITE" id="PS51782">
    <property type="entry name" value="LYSM"/>
    <property type="match status" value="2"/>
</dbReference>
<feature type="region of interest" description="Disordered" evidence="2">
    <location>
        <begin position="142"/>
        <end position="224"/>
    </location>
</feature>
<sequence length="313" mass="33159">MKKLVVTVAAAIASAGLWTSAVSAEEIVVQNGDNLWNLAREHQTTVNNLIKFNNLQSYTIHPGQVLQTEFVHTVVKGESLWAIAQHYGITVDELKESNHLTSDLILIGQVLTIPGVNADEVALSGANGQSSSQPARQIITGDEQAKENSNESAENPATELTEQPAAAEQPASEEPSEGEVPAPAQKQTEQQTTPAQPAEVSEEPATEEVTTQQEAQPGKTITVTSTGYTVESAGGSGITATGIDLNKNPNAKVISVDPKVIPLGSKVYVEGYGEAIAADTGGAIKGNKIDIYFPTREQAINWGVRNVNITIQE</sequence>
<dbReference type="InterPro" id="IPR010611">
    <property type="entry name" value="3D_dom"/>
</dbReference>
<dbReference type="STRING" id="35841.B4167_1439"/>
<feature type="chain" id="PRO_5010406655" description="LysM domain-containing protein" evidence="3">
    <location>
        <begin position="25"/>
        <end position="313"/>
    </location>
</feature>
<evidence type="ECO:0000313" key="8">
    <source>
        <dbReference type="Proteomes" id="UP000040576"/>
    </source>
</evidence>
<dbReference type="Gene3D" id="3.10.350.10">
    <property type="entry name" value="LysM domain"/>
    <property type="match status" value="2"/>
</dbReference>
<gene>
    <name evidence="6" type="ORF">B4167_1439</name>
    <name evidence="5" type="ORF">BT1A1_3161</name>
</gene>
<dbReference type="GO" id="GO:0004553">
    <property type="term" value="F:hydrolase activity, hydrolyzing O-glycosyl compounds"/>
    <property type="evidence" value="ECO:0007669"/>
    <property type="project" value="InterPro"/>
</dbReference>
<feature type="domain" description="LysM" evidence="4">
    <location>
        <begin position="70"/>
        <end position="113"/>
    </location>
</feature>
<dbReference type="InterPro" id="IPR018392">
    <property type="entry name" value="LysM"/>
</dbReference>
<dbReference type="GO" id="GO:0019867">
    <property type="term" value="C:outer membrane"/>
    <property type="evidence" value="ECO:0007669"/>
    <property type="project" value="InterPro"/>
</dbReference>
<dbReference type="EMBL" id="CCRF01000094">
    <property type="protein sequence ID" value="CEE02946.1"/>
    <property type="molecule type" value="Genomic_DNA"/>
</dbReference>
<evidence type="ECO:0000256" key="1">
    <source>
        <dbReference type="ARBA" id="ARBA00022729"/>
    </source>
</evidence>
<reference evidence="5 8" key="1">
    <citation type="submission" date="2014-07" db="EMBL/GenBank/DDBJ databases">
        <authorList>
            <person name="Wibberg Daniel"/>
        </authorList>
    </citation>
    <scope>NUCLEOTIDE SEQUENCE [LARGE SCALE GENOMIC DNA]</scope>
</reference>
<dbReference type="CDD" id="cd22786">
    <property type="entry name" value="DPBB_YuiC-like"/>
    <property type="match status" value="1"/>
</dbReference>
<feature type="signal peptide" evidence="3">
    <location>
        <begin position="1"/>
        <end position="24"/>
    </location>
</feature>
<evidence type="ECO:0000259" key="4">
    <source>
        <dbReference type="PROSITE" id="PS51782"/>
    </source>
</evidence>
<feature type="domain" description="LysM" evidence="4">
    <location>
        <begin position="25"/>
        <end position="68"/>
    </location>
</feature>
<dbReference type="SMART" id="SM00257">
    <property type="entry name" value="LysM"/>
    <property type="match status" value="2"/>
</dbReference>
<dbReference type="AlphaFoldDB" id="A0A090IXZ0"/>
<keyword evidence="8" id="KW-1185">Reference proteome</keyword>
<evidence type="ECO:0000313" key="7">
    <source>
        <dbReference type="Proteomes" id="UP000032076"/>
    </source>
</evidence>
<feature type="compositionally biased region" description="Low complexity" evidence="2">
    <location>
        <begin position="181"/>
        <end position="199"/>
    </location>
</feature>
<reference evidence="6 7" key="2">
    <citation type="submission" date="2015-01" db="EMBL/GenBank/DDBJ databases">
        <title>Draft Genome Sequences of Four Bacillus thermoamylovorans Strains, Isolated From Food Products.</title>
        <authorList>
            <person name="Krawcyk A.O."/>
            <person name="Berendsen E.M."/>
            <person name="Eijlander R.T."/>
            <person name="de Jong A."/>
            <person name="Wells-Bennik M."/>
            <person name="Kuipers O.P."/>
        </authorList>
    </citation>
    <scope>NUCLEOTIDE SEQUENCE [LARGE SCALE GENOMIC DNA]</scope>
    <source>
        <strain evidence="6 7">B4167</strain>
    </source>
</reference>
<proteinExistence type="predicted"/>
<evidence type="ECO:0000256" key="2">
    <source>
        <dbReference type="SAM" id="MobiDB-lite"/>
    </source>
</evidence>
<dbReference type="Proteomes" id="UP000040576">
    <property type="component" value="Unassembled WGS sequence"/>
</dbReference>
<dbReference type="Proteomes" id="UP000032076">
    <property type="component" value="Unassembled WGS sequence"/>
</dbReference>
<dbReference type="OrthoDB" id="9798935at2"/>
<dbReference type="InterPro" id="IPR036908">
    <property type="entry name" value="RlpA-like_sf"/>
</dbReference>
<dbReference type="PATRIC" id="fig|35841.6.peg.2970"/>
<dbReference type="PANTHER" id="PTHR39160">
    <property type="entry name" value="CELL WALL-BINDING PROTEIN YOCH"/>
    <property type="match status" value="1"/>
</dbReference>
<feature type="compositionally biased region" description="Low complexity" evidence="2">
    <location>
        <begin position="156"/>
        <end position="173"/>
    </location>
</feature>
<dbReference type="Pfam" id="PF06725">
    <property type="entry name" value="3D"/>
    <property type="match status" value="1"/>
</dbReference>
<organism evidence="5 8">
    <name type="scientific">Caldibacillus thermoamylovorans</name>
    <dbReference type="NCBI Taxonomy" id="35841"/>
    <lineage>
        <taxon>Bacteria</taxon>
        <taxon>Bacillati</taxon>
        <taxon>Bacillota</taxon>
        <taxon>Bacilli</taxon>
        <taxon>Bacillales</taxon>
        <taxon>Bacillaceae</taxon>
        <taxon>Caldibacillus</taxon>
    </lineage>
</organism>
<dbReference type="SUPFAM" id="SSF54106">
    <property type="entry name" value="LysM domain"/>
    <property type="match status" value="2"/>
</dbReference>
<dbReference type="InterPro" id="IPR051933">
    <property type="entry name" value="Resuscitation_pf_RpfB"/>
</dbReference>
<feature type="compositionally biased region" description="Polar residues" evidence="2">
    <location>
        <begin position="208"/>
        <end position="224"/>
    </location>
</feature>
<dbReference type="eggNOG" id="COG1388">
    <property type="taxonomic scope" value="Bacteria"/>
</dbReference>
<dbReference type="GO" id="GO:0009254">
    <property type="term" value="P:peptidoglycan turnover"/>
    <property type="evidence" value="ECO:0007669"/>
    <property type="project" value="InterPro"/>
</dbReference>
<dbReference type="PANTHER" id="PTHR39160:SF6">
    <property type="entry name" value="CELL WALL-BINDING PROTEIN YOCH"/>
    <property type="match status" value="1"/>
</dbReference>
<protein>
    <recommendedName>
        <fullName evidence="4">LysM domain-containing protein</fullName>
    </recommendedName>
</protein>
<dbReference type="RefSeq" id="WP_034772970.1">
    <property type="nucleotide sequence ID" value="NZ_CCRF01000094.1"/>
</dbReference>
<dbReference type="CDD" id="cd00118">
    <property type="entry name" value="LysM"/>
    <property type="match status" value="2"/>
</dbReference>
<evidence type="ECO:0000313" key="5">
    <source>
        <dbReference type="EMBL" id="CEE02946.1"/>
    </source>
</evidence>
<evidence type="ECO:0000256" key="3">
    <source>
        <dbReference type="SAM" id="SignalP"/>
    </source>
</evidence>
<dbReference type="eggNOG" id="COG3584">
    <property type="taxonomic scope" value="Bacteria"/>
</dbReference>